<keyword evidence="1" id="KW-0812">Transmembrane</keyword>
<dbReference type="EMBL" id="MNCJ02000330">
    <property type="protein sequence ID" value="KAF5766019.1"/>
    <property type="molecule type" value="Genomic_DNA"/>
</dbReference>
<evidence type="ECO:0000256" key="1">
    <source>
        <dbReference type="SAM" id="Phobius"/>
    </source>
</evidence>
<gene>
    <name evidence="2" type="ORF">HanXRQr2_Chr15g0710411</name>
</gene>
<dbReference type="Proteomes" id="UP000215914">
    <property type="component" value="Unassembled WGS sequence"/>
</dbReference>
<dbReference type="AlphaFoldDB" id="A0A9K3E347"/>
<name>A0A9K3E347_HELAN</name>
<keyword evidence="1" id="KW-0472">Membrane</keyword>
<protein>
    <submittedName>
        <fullName evidence="2">Uncharacterized protein</fullName>
    </submittedName>
</protein>
<reference evidence="2" key="1">
    <citation type="journal article" date="2017" name="Nature">
        <title>The sunflower genome provides insights into oil metabolism, flowering and Asterid evolution.</title>
        <authorList>
            <person name="Badouin H."/>
            <person name="Gouzy J."/>
            <person name="Grassa C.J."/>
            <person name="Murat F."/>
            <person name="Staton S.E."/>
            <person name="Cottret L."/>
            <person name="Lelandais-Briere C."/>
            <person name="Owens G.L."/>
            <person name="Carrere S."/>
            <person name="Mayjonade B."/>
            <person name="Legrand L."/>
            <person name="Gill N."/>
            <person name="Kane N.C."/>
            <person name="Bowers J.E."/>
            <person name="Hubner S."/>
            <person name="Bellec A."/>
            <person name="Berard A."/>
            <person name="Berges H."/>
            <person name="Blanchet N."/>
            <person name="Boniface M.C."/>
            <person name="Brunel D."/>
            <person name="Catrice O."/>
            <person name="Chaidir N."/>
            <person name="Claudel C."/>
            <person name="Donnadieu C."/>
            <person name="Faraut T."/>
            <person name="Fievet G."/>
            <person name="Helmstetter N."/>
            <person name="King M."/>
            <person name="Knapp S.J."/>
            <person name="Lai Z."/>
            <person name="Le Paslier M.C."/>
            <person name="Lippi Y."/>
            <person name="Lorenzon L."/>
            <person name="Mandel J.R."/>
            <person name="Marage G."/>
            <person name="Marchand G."/>
            <person name="Marquand E."/>
            <person name="Bret-Mestries E."/>
            <person name="Morien E."/>
            <person name="Nambeesan S."/>
            <person name="Nguyen T."/>
            <person name="Pegot-Espagnet P."/>
            <person name="Pouilly N."/>
            <person name="Raftis F."/>
            <person name="Sallet E."/>
            <person name="Schiex T."/>
            <person name="Thomas J."/>
            <person name="Vandecasteele C."/>
            <person name="Vares D."/>
            <person name="Vear F."/>
            <person name="Vautrin S."/>
            <person name="Crespi M."/>
            <person name="Mangin B."/>
            <person name="Burke J.M."/>
            <person name="Salse J."/>
            <person name="Munos S."/>
            <person name="Vincourt P."/>
            <person name="Rieseberg L.H."/>
            <person name="Langlade N.B."/>
        </authorList>
    </citation>
    <scope>NUCLEOTIDE SEQUENCE</scope>
    <source>
        <tissue evidence="2">Leaves</tissue>
    </source>
</reference>
<dbReference type="Gramene" id="mRNA:HanXRQr2_Chr15g0710411">
    <property type="protein sequence ID" value="CDS:HanXRQr2_Chr15g0710411.1"/>
    <property type="gene ID" value="HanXRQr2_Chr15g0710411"/>
</dbReference>
<keyword evidence="1" id="KW-1133">Transmembrane helix</keyword>
<comment type="caution">
    <text evidence="2">The sequence shown here is derived from an EMBL/GenBank/DDBJ whole genome shotgun (WGS) entry which is preliminary data.</text>
</comment>
<reference evidence="2" key="2">
    <citation type="submission" date="2020-06" db="EMBL/GenBank/DDBJ databases">
        <title>Helianthus annuus Genome sequencing and assembly Release 2.</title>
        <authorList>
            <person name="Gouzy J."/>
            <person name="Langlade N."/>
            <person name="Munos S."/>
        </authorList>
    </citation>
    <scope>NUCLEOTIDE SEQUENCE</scope>
    <source>
        <tissue evidence="2">Leaves</tissue>
    </source>
</reference>
<proteinExistence type="predicted"/>
<feature type="transmembrane region" description="Helical" evidence="1">
    <location>
        <begin position="21"/>
        <end position="46"/>
    </location>
</feature>
<organism evidence="2 3">
    <name type="scientific">Helianthus annuus</name>
    <name type="common">Common sunflower</name>
    <dbReference type="NCBI Taxonomy" id="4232"/>
    <lineage>
        <taxon>Eukaryota</taxon>
        <taxon>Viridiplantae</taxon>
        <taxon>Streptophyta</taxon>
        <taxon>Embryophyta</taxon>
        <taxon>Tracheophyta</taxon>
        <taxon>Spermatophyta</taxon>
        <taxon>Magnoliopsida</taxon>
        <taxon>eudicotyledons</taxon>
        <taxon>Gunneridae</taxon>
        <taxon>Pentapetalae</taxon>
        <taxon>asterids</taxon>
        <taxon>campanulids</taxon>
        <taxon>Asterales</taxon>
        <taxon>Asteraceae</taxon>
        <taxon>Asteroideae</taxon>
        <taxon>Heliantheae alliance</taxon>
        <taxon>Heliantheae</taxon>
        <taxon>Helianthus</taxon>
    </lineage>
</organism>
<sequence length="49" mass="5556">MVKRDLGLHSCWIRAFAFPRLLIRALTVVNGSKACWVPTVIVFSLVEKL</sequence>
<evidence type="ECO:0000313" key="2">
    <source>
        <dbReference type="EMBL" id="KAF5766019.1"/>
    </source>
</evidence>
<accession>A0A9K3E347</accession>
<keyword evidence="3" id="KW-1185">Reference proteome</keyword>
<evidence type="ECO:0000313" key="3">
    <source>
        <dbReference type="Proteomes" id="UP000215914"/>
    </source>
</evidence>